<reference evidence="1 2" key="1">
    <citation type="submission" date="2016-10" db="EMBL/GenBank/DDBJ databases">
        <authorList>
            <person name="Varghese N."/>
            <person name="Submissions S."/>
        </authorList>
    </citation>
    <scope>NUCLEOTIDE SEQUENCE [LARGE SCALE GENOMIC DNA]</scope>
    <source>
        <strain evidence="1 2">DSM 17997</strain>
    </source>
</reference>
<accession>A0A1H3U236</accession>
<dbReference type="EMBL" id="FNQC01000025">
    <property type="protein sequence ID" value="SDZ56428.1"/>
    <property type="molecule type" value="Genomic_DNA"/>
</dbReference>
<name>A0A1H3U236_9BACT</name>
<proteinExistence type="predicted"/>
<sequence>MNNMKFTFITAFILGLFSCTEKKREEIPTAFREVHTYQLNLDRFTSPTEDYYQYVKNWKGQEAYAFHVMGKEEIKLYNLGNGALIETLAYGDNQPNLQSGIHDFYILNEDSIFLNRRRAYKVYLINQEFEIVKAMDFMGKNDEIDKNTGWPKSKETFMPVWSRNRFFRKIGDKIFVSGAPNIIASSVDAFNTKTSLNSYSFGTEEITPLLGYPEEMQGKIWGEFFKMISSDYSQEDFFVHSYAADERVYITDRAMNLIHDFEAFPEGHKKVPPLTLKEIENSDALLSHWQDNDLFGSIHWDPYRELIYRIMEEPNVNYNKDMLRDPLERARNMVVMAFDAKQDYRKVAEMRLKKSEKGIYLDRCFVNEKGFNITYVDLENEDKLYFKTFLVE</sequence>
<dbReference type="Proteomes" id="UP000199663">
    <property type="component" value="Unassembled WGS sequence"/>
</dbReference>
<dbReference type="RefSeq" id="WP_092655470.1">
    <property type="nucleotide sequence ID" value="NZ_FNQC01000025.1"/>
</dbReference>
<keyword evidence="2" id="KW-1185">Reference proteome</keyword>
<dbReference type="InterPro" id="IPR025316">
    <property type="entry name" value="DUF4221"/>
</dbReference>
<dbReference type="PROSITE" id="PS51257">
    <property type="entry name" value="PROKAR_LIPOPROTEIN"/>
    <property type="match status" value="1"/>
</dbReference>
<gene>
    <name evidence="1" type="ORF">SAMN05444412_12527</name>
</gene>
<organism evidence="1 2">
    <name type="scientific">Rhodonellum ikkaensis</name>
    <dbReference type="NCBI Taxonomy" id="336829"/>
    <lineage>
        <taxon>Bacteria</taxon>
        <taxon>Pseudomonadati</taxon>
        <taxon>Bacteroidota</taxon>
        <taxon>Cytophagia</taxon>
        <taxon>Cytophagales</taxon>
        <taxon>Cytophagaceae</taxon>
        <taxon>Rhodonellum</taxon>
    </lineage>
</organism>
<evidence type="ECO:0000313" key="2">
    <source>
        <dbReference type="Proteomes" id="UP000199663"/>
    </source>
</evidence>
<comment type="caution">
    <text evidence="1">The sequence shown here is derived from an EMBL/GenBank/DDBJ whole genome shotgun (WGS) entry which is preliminary data.</text>
</comment>
<protein>
    <recommendedName>
        <fullName evidence="3">DUF4221 domain-containing protein</fullName>
    </recommendedName>
</protein>
<evidence type="ECO:0000313" key="1">
    <source>
        <dbReference type="EMBL" id="SDZ56428.1"/>
    </source>
</evidence>
<evidence type="ECO:0008006" key="3">
    <source>
        <dbReference type="Google" id="ProtNLM"/>
    </source>
</evidence>
<dbReference type="Pfam" id="PF13970">
    <property type="entry name" value="DUF4221"/>
    <property type="match status" value="1"/>
</dbReference>